<comment type="caution">
    <text evidence="1">The sequence shown here is derived from an EMBL/GenBank/DDBJ whole genome shotgun (WGS) entry which is preliminary data.</text>
</comment>
<gene>
    <name evidence="1" type="ORF">F5147DRAFT_658590</name>
</gene>
<accession>A0A9P7ET79</accession>
<dbReference type="OrthoDB" id="10538829at2759"/>
<name>A0A9P7ET79_9AGAM</name>
<reference evidence="1" key="1">
    <citation type="journal article" date="2020" name="New Phytol.">
        <title>Comparative genomics reveals dynamic genome evolution in host specialist ectomycorrhizal fungi.</title>
        <authorList>
            <person name="Lofgren L.A."/>
            <person name="Nguyen N.H."/>
            <person name="Vilgalys R."/>
            <person name="Ruytinx J."/>
            <person name="Liao H.L."/>
            <person name="Branco S."/>
            <person name="Kuo A."/>
            <person name="LaButti K."/>
            <person name="Lipzen A."/>
            <person name="Andreopoulos W."/>
            <person name="Pangilinan J."/>
            <person name="Riley R."/>
            <person name="Hundley H."/>
            <person name="Na H."/>
            <person name="Barry K."/>
            <person name="Grigoriev I.V."/>
            <person name="Stajich J.E."/>
            <person name="Kennedy P.G."/>
        </authorList>
    </citation>
    <scope>NUCLEOTIDE SEQUENCE</scope>
    <source>
        <strain evidence="1">FC423</strain>
    </source>
</reference>
<evidence type="ECO:0000313" key="2">
    <source>
        <dbReference type="Proteomes" id="UP000823399"/>
    </source>
</evidence>
<sequence>MNNTLADLGASQEQMSLTPVDIDNNNAWTLFSSSIGNSIPDADHIVTKCECNYIHRISIPTSSDGIDTLMAKPRIKNTFSIARRGLAVLFAGTQRCLRAPCQMWEADVDEKWKLNTKSKILSIWSDGRTPVNVTPSPQPQMEVHHIHRRQASPRHPNILSRGGHTGTDIKMILKAKQPGWEVPTALLLNSRLELIVAIANAANLCGGNRYQEKEQSDTCRP</sequence>
<dbReference type="RefSeq" id="XP_041285692.1">
    <property type="nucleotide sequence ID" value="XM_041434466.1"/>
</dbReference>
<dbReference type="Proteomes" id="UP000823399">
    <property type="component" value="Unassembled WGS sequence"/>
</dbReference>
<keyword evidence="2" id="KW-1185">Reference proteome</keyword>
<evidence type="ECO:0000313" key="1">
    <source>
        <dbReference type="EMBL" id="KAG2088844.1"/>
    </source>
</evidence>
<protein>
    <submittedName>
        <fullName evidence="1">Uncharacterized protein</fullName>
    </submittedName>
</protein>
<proteinExistence type="predicted"/>
<organism evidence="1 2">
    <name type="scientific">Suillus discolor</name>
    <dbReference type="NCBI Taxonomy" id="1912936"/>
    <lineage>
        <taxon>Eukaryota</taxon>
        <taxon>Fungi</taxon>
        <taxon>Dikarya</taxon>
        <taxon>Basidiomycota</taxon>
        <taxon>Agaricomycotina</taxon>
        <taxon>Agaricomycetes</taxon>
        <taxon>Agaricomycetidae</taxon>
        <taxon>Boletales</taxon>
        <taxon>Suillineae</taxon>
        <taxon>Suillaceae</taxon>
        <taxon>Suillus</taxon>
    </lineage>
</organism>
<dbReference type="GeneID" id="64696725"/>
<dbReference type="EMBL" id="JABBWM010000117">
    <property type="protein sequence ID" value="KAG2088844.1"/>
    <property type="molecule type" value="Genomic_DNA"/>
</dbReference>
<dbReference type="AlphaFoldDB" id="A0A9P7ET79"/>